<dbReference type="GO" id="GO:0008270">
    <property type="term" value="F:zinc ion binding"/>
    <property type="evidence" value="ECO:0007669"/>
    <property type="project" value="InterPro"/>
</dbReference>
<feature type="domain" description="CMP/dCMP-type deaminase" evidence="3">
    <location>
        <begin position="36"/>
        <end position="115"/>
    </location>
</feature>
<dbReference type="PROSITE" id="PS00903">
    <property type="entry name" value="CYT_DCMP_DEAMINASES_1"/>
    <property type="match status" value="1"/>
</dbReference>
<evidence type="ECO:0000313" key="4">
    <source>
        <dbReference type="EMBL" id="QHT19456.1"/>
    </source>
</evidence>
<dbReference type="Pfam" id="PF00383">
    <property type="entry name" value="dCMP_cyt_deam_1"/>
    <property type="match status" value="1"/>
</dbReference>
<dbReference type="InterPro" id="IPR016193">
    <property type="entry name" value="Cytidine_deaminase-like"/>
</dbReference>
<dbReference type="GO" id="GO:0016787">
    <property type="term" value="F:hydrolase activity"/>
    <property type="evidence" value="ECO:0007669"/>
    <property type="project" value="InterPro"/>
</dbReference>
<keyword evidence="1" id="KW-0479">Metal-binding</keyword>
<dbReference type="EMBL" id="MN739666">
    <property type="protein sequence ID" value="QHT19456.1"/>
    <property type="molecule type" value="Genomic_DNA"/>
</dbReference>
<accession>A0A6C0DRC3</accession>
<dbReference type="InterPro" id="IPR016192">
    <property type="entry name" value="APOBEC/CMP_deaminase_Zn-bd"/>
</dbReference>
<sequence>MSMTDQTRTINILRRFAIHPDTVRLGFEEISYVHKAIIVKRGHILAEAGNKPGNRSKGSGYSERSIHAEKHVVKQLGDISKLRGADMYVVRTNPRGTRFLASKPCHACEEFLLKCMKEYGLNNVYYTT</sequence>
<reference evidence="4" key="1">
    <citation type="journal article" date="2020" name="Nature">
        <title>Giant virus diversity and host interactions through global metagenomics.</title>
        <authorList>
            <person name="Schulz F."/>
            <person name="Roux S."/>
            <person name="Paez-Espino D."/>
            <person name="Jungbluth S."/>
            <person name="Walsh D.A."/>
            <person name="Denef V.J."/>
            <person name="McMahon K.D."/>
            <person name="Konstantinidis K.T."/>
            <person name="Eloe-Fadrosh E.A."/>
            <person name="Kyrpides N.C."/>
            <person name="Woyke T."/>
        </authorList>
    </citation>
    <scope>NUCLEOTIDE SEQUENCE</scope>
    <source>
        <strain evidence="4">GVMAG-M-3300023174-57</strain>
    </source>
</reference>
<dbReference type="SUPFAM" id="SSF53927">
    <property type="entry name" value="Cytidine deaminase-like"/>
    <property type="match status" value="1"/>
</dbReference>
<dbReference type="InterPro" id="IPR002125">
    <property type="entry name" value="CMP_dCMP_dom"/>
</dbReference>
<keyword evidence="2" id="KW-0862">Zinc</keyword>
<proteinExistence type="predicted"/>
<organism evidence="4">
    <name type="scientific">viral metagenome</name>
    <dbReference type="NCBI Taxonomy" id="1070528"/>
    <lineage>
        <taxon>unclassified sequences</taxon>
        <taxon>metagenomes</taxon>
        <taxon>organismal metagenomes</taxon>
    </lineage>
</organism>
<dbReference type="Gene3D" id="3.40.140.10">
    <property type="entry name" value="Cytidine Deaminase, domain 2"/>
    <property type="match status" value="1"/>
</dbReference>
<evidence type="ECO:0000259" key="3">
    <source>
        <dbReference type="Pfam" id="PF00383"/>
    </source>
</evidence>
<evidence type="ECO:0000256" key="1">
    <source>
        <dbReference type="ARBA" id="ARBA00022723"/>
    </source>
</evidence>
<name>A0A6C0DRC3_9ZZZZ</name>
<protein>
    <recommendedName>
        <fullName evidence="3">CMP/dCMP-type deaminase domain-containing protein</fullName>
    </recommendedName>
</protein>
<evidence type="ECO:0000256" key="2">
    <source>
        <dbReference type="ARBA" id="ARBA00022833"/>
    </source>
</evidence>
<dbReference type="AlphaFoldDB" id="A0A6C0DRC3"/>